<dbReference type="RefSeq" id="WP_146799850.1">
    <property type="nucleotide sequence ID" value="NZ_VOLP01000016.1"/>
</dbReference>
<dbReference type="Proteomes" id="UP000321525">
    <property type="component" value="Unassembled WGS sequence"/>
</dbReference>
<name>A0A5C6QFY4_9GAMM</name>
<evidence type="ECO:0000313" key="2">
    <source>
        <dbReference type="EMBL" id="TWX67517.1"/>
    </source>
</evidence>
<accession>A0A5C6QFY4</accession>
<proteinExistence type="predicted"/>
<evidence type="ECO:0000313" key="1">
    <source>
        <dbReference type="EMBL" id="TWX57815.1"/>
    </source>
</evidence>
<reference evidence="2 4" key="1">
    <citation type="submission" date="2019-07" db="EMBL/GenBank/DDBJ databases">
        <title>Genomes of sea-ice associated Colwellia species.</title>
        <authorList>
            <person name="Bowman J.P."/>
        </authorList>
    </citation>
    <scope>NUCLEOTIDE SEQUENCE [LARGE SCALE GENOMIC DNA]</scope>
    <source>
        <strain evidence="1 3">ACAM 607</strain>
        <strain evidence="2 4">IC036</strain>
    </source>
</reference>
<evidence type="ECO:0000313" key="3">
    <source>
        <dbReference type="Proteomes" id="UP000321525"/>
    </source>
</evidence>
<evidence type="ECO:0008006" key="5">
    <source>
        <dbReference type="Google" id="ProtNLM"/>
    </source>
</evidence>
<evidence type="ECO:0000313" key="4">
    <source>
        <dbReference type="Proteomes" id="UP000321917"/>
    </source>
</evidence>
<protein>
    <recommendedName>
        <fullName evidence="5">Anti-sigma factor</fullName>
    </recommendedName>
</protein>
<comment type="caution">
    <text evidence="2">The sequence shown here is derived from an EMBL/GenBank/DDBJ whole genome shotgun (WGS) entry which is preliminary data.</text>
</comment>
<dbReference type="AlphaFoldDB" id="A0A5C6QFY4"/>
<dbReference type="Proteomes" id="UP000321917">
    <property type="component" value="Unassembled WGS sequence"/>
</dbReference>
<dbReference type="EMBL" id="VOLR01000017">
    <property type="protein sequence ID" value="TWX57815.1"/>
    <property type="molecule type" value="Genomic_DNA"/>
</dbReference>
<dbReference type="EMBL" id="VOLQ01000013">
    <property type="protein sequence ID" value="TWX67517.1"/>
    <property type="molecule type" value="Genomic_DNA"/>
</dbReference>
<dbReference type="OrthoDB" id="5588054at2"/>
<organism evidence="2 4">
    <name type="scientific">Colwellia hornerae</name>
    <dbReference type="NCBI Taxonomy" id="89402"/>
    <lineage>
        <taxon>Bacteria</taxon>
        <taxon>Pseudomonadati</taxon>
        <taxon>Pseudomonadota</taxon>
        <taxon>Gammaproteobacteria</taxon>
        <taxon>Alteromonadales</taxon>
        <taxon>Colwelliaceae</taxon>
        <taxon>Colwellia</taxon>
    </lineage>
</organism>
<gene>
    <name evidence="1" type="ORF">ESZ26_12610</name>
    <name evidence="2" type="ORF">ESZ27_08480</name>
</gene>
<sequence>MKIDNEILSAFLDAELSEQAMEEVRCALETDDDLVMRLADLSQVDHWVGENAAIIDRTAIPDGLLLLAQSLDKHIAENKENQAPEKVVSLSRWKNVNQSIKKHYALAAGISMIFGVGTITLMQSAQSTAITAGISQVLNQAKSGEISTTDQGDKVTANLSFTNHAGNYCRQFQHINTQAASINIACKENHQWQLKITKNIAFSENMESYRVASNKAQLDSAIDEMIKGQAMDSAQEQRAIINNWQTNKK</sequence>
<keyword evidence="3" id="KW-1185">Reference proteome</keyword>